<dbReference type="InterPro" id="IPR043502">
    <property type="entry name" value="DNA/RNA_pol_sf"/>
</dbReference>
<proteinExistence type="predicted"/>
<dbReference type="Gene3D" id="1.10.443.10">
    <property type="entry name" value="Intergrase catalytic core"/>
    <property type="match status" value="1"/>
</dbReference>
<keyword evidence="6" id="KW-1185">Reference proteome</keyword>
<evidence type="ECO:0000313" key="6">
    <source>
        <dbReference type="Proteomes" id="UP001189429"/>
    </source>
</evidence>
<accession>A0ABN9TKW5</accession>
<evidence type="ECO:0000313" key="5">
    <source>
        <dbReference type="EMBL" id="CAK0846603.1"/>
    </source>
</evidence>
<evidence type="ECO:0000256" key="1">
    <source>
        <dbReference type="ARBA" id="ARBA00023125"/>
    </source>
</evidence>
<keyword evidence="1" id="KW-0238">DNA-binding</keyword>
<dbReference type="Gene3D" id="1.10.150.130">
    <property type="match status" value="1"/>
</dbReference>
<dbReference type="InterPro" id="IPR011010">
    <property type="entry name" value="DNA_brk_join_enz"/>
</dbReference>
<dbReference type="SUPFAM" id="SSF56349">
    <property type="entry name" value="DNA breaking-rejoining enzymes"/>
    <property type="match status" value="1"/>
</dbReference>
<dbReference type="Proteomes" id="UP001189429">
    <property type="component" value="Unassembled WGS sequence"/>
</dbReference>
<evidence type="ECO:0000256" key="2">
    <source>
        <dbReference type="ARBA" id="ARBA00023172"/>
    </source>
</evidence>
<dbReference type="EMBL" id="CAUYUJ010014837">
    <property type="protein sequence ID" value="CAK0846603.1"/>
    <property type="molecule type" value="Genomic_DNA"/>
</dbReference>
<feature type="compositionally biased region" description="Gly residues" evidence="4">
    <location>
        <begin position="234"/>
        <end position="245"/>
    </location>
</feature>
<dbReference type="SUPFAM" id="SSF56672">
    <property type="entry name" value="DNA/RNA polymerases"/>
    <property type="match status" value="1"/>
</dbReference>
<dbReference type="Gene3D" id="3.10.10.10">
    <property type="entry name" value="HIV Type 1 Reverse Transcriptase, subunit A, domain 1"/>
    <property type="match status" value="1"/>
</dbReference>
<keyword evidence="3" id="KW-0175">Coiled coil</keyword>
<name>A0ABN9TKW5_9DINO</name>
<feature type="region of interest" description="Disordered" evidence="4">
    <location>
        <begin position="221"/>
        <end position="248"/>
    </location>
</feature>
<sequence length="1439" mass="157578">MGDFGWATFSKASTFEAASSGLQVSPCALALSTSANACLSETGVWGAPVPLGAAVVARGLGVLLGVLAVLLVQVTVCTCLVSVRIGLWGLWKTAPAPSRAERQEQLAPVVDAPVQAGDVVFLDYGEAEEPWHERLILASLGGARYLVLTPDEDMYEEEIDTRSVADFRQAGPRGGLPAGLGAAKGQPVYRFTERPRGVALQSWIDAAEEQAVELRAARGLAEEPEPPPLADGGAPSGAGAAGSGSTGERADWVCVVPEGDVRRGAVHSLPDSLDTPSEDFVAFGQHGLYDLGRGRSAVLVRLAPGETADEALRTFVASAVPDAVGGTRTPPPAEDARTLAIKRDAAGRRFRDLKSVSDSSEQCEFEDWALSGPRTASYVVKEIAKQSGGPVQRHTTWKHENKLNDDEHSVVAHEMLSEILELACTYDQVDVANLASMEALARHLQFLEHKVKKKKETIKDFDSQDYYLGRTRRTGGAIISPELLKWVAESAARDSAILPLERMVPRDLLPLPLVPVPPARGARALPRRSAQRIGRGSAVGRRVNDCIAALNNLHGEGDFCSKARPSEAQFSAVDMLWQAASDDKPPDDAPSPEAALVELLGMGSLGYGPDGPTVVAPYDRGLVSWPESAGCVSLLEVLPEPDRQEVIDGRNSMMLRAEEVRPGATKVYWDKTLQSDTDEYQRFVQDLLARDMVELRTRRDFEVGVFFVKKKSGRLRLIVDARAVNQALKRPPTIHMASTAALVNMEVEDGAQLEFSIQDIADCFYQFRVPDYMVPWFGMRPLRARQLGVKVVDGLAVSEGSWVYPCLRVLPMGFAWAMRWTQQAHRELLRRGGLGGIENELVDRQIAPSVDSPQVPRVVYVDNEIFVSSRPGATRGARRQAAKVMTEAGLPLHEVEESKTVVEALDLELDGLKLRARLARAKRWRLGLGTQELANALHLMPLLAVQFDLPWSGRVTCSDATLRGYAVQEADVEPPAVREVGRWQLCSSARVSVYTSDLYLLLRRGSQVLTPWCPKVYIMYTQLCLYGFLKASVVPLVVKCFGIYLWLGLLGPPGPLLRATWARRLLLRWTPGDAGPLERPPRLARALPERDAFARAIEAARARPVGTGGLTTLEQESITQKTRQDYARRLERFDVFCKTHGLTTASDVELEEAVVEYMELQFSRGEPSNSGAKLLAAIGHRDPRLHHAGRLLKLPRVARALQGWRRLVPPLTRAPAPWAAVAAIAVALIYLGQRRAALGVVLAADAYLRPGELLTLRADHVVPAQPHAGGDYCFTSLVLRPEEELQSTKTRGFNDSILLDSPARSFLGPLLEQVAFQSQPMELLFPWSGAAFNAMFKEAAALVGLESWELTPYILRHSGPSHDWLIKARSLEAIKRRGRWASDLSVRRYEKGSRVMRRLASLDRGRQLLLAEADRLLEGALKDGRINGFARLLQDVGLG</sequence>
<comment type="caution">
    <text evidence="5">The sequence shown here is derived from an EMBL/GenBank/DDBJ whole genome shotgun (WGS) entry which is preliminary data.</text>
</comment>
<feature type="coiled-coil region" evidence="3">
    <location>
        <begin position="437"/>
        <end position="464"/>
    </location>
</feature>
<gene>
    <name evidence="5" type="ORF">PCOR1329_LOCUS40064</name>
</gene>
<dbReference type="InterPro" id="IPR013762">
    <property type="entry name" value="Integrase-like_cat_sf"/>
</dbReference>
<evidence type="ECO:0000256" key="4">
    <source>
        <dbReference type="SAM" id="MobiDB-lite"/>
    </source>
</evidence>
<evidence type="ECO:0000256" key="3">
    <source>
        <dbReference type="SAM" id="Coils"/>
    </source>
</evidence>
<organism evidence="5 6">
    <name type="scientific">Prorocentrum cordatum</name>
    <dbReference type="NCBI Taxonomy" id="2364126"/>
    <lineage>
        <taxon>Eukaryota</taxon>
        <taxon>Sar</taxon>
        <taxon>Alveolata</taxon>
        <taxon>Dinophyceae</taxon>
        <taxon>Prorocentrales</taxon>
        <taxon>Prorocentraceae</taxon>
        <taxon>Prorocentrum</taxon>
    </lineage>
</organism>
<protein>
    <submittedName>
        <fullName evidence="5">Uncharacterized protein</fullName>
    </submittedName>
</protein>
<reference evidence="5" key="1">
    <citation type="submission" date="2023-10" db="EMBL/GenBank/DDBJ databases">
        <authorList>
            <person name="Chen Y."/>
            <person name="Shah S."/>
            <person name="Dougan E. K."/>
            <person name="Thang M."/>
            <person name="Chan C."/>
        </authorList>
    </citation>
    <scope>NUCLEOTIDE SEQUENCE [LARGE SCALE GENOMIC DNA]</scope>
</reference>
<dbReference type="InterPro" id="IPR010998">
    <property type="entry name" value="Integrase_recombinase_N"/>
</dbReference>
<keyword evidence="2" id="KW-0233">DNA recombination</keyword>